<dbReference type="OrthoDB" id="6156720at2759"/>
<dbReference type="InterPro" id="IPR041645">
    <property type="entry name" value="ADAMTS_CR_2"/>
</dbReference>
<evidence type="ECO:0000259" key="6">
    <source>
        <dbReference type="Pfam" id="PF17771"/>
    </source>
</evidence>
<dbReference type="GO" id="GO:0046872">
    <property type="term" value="F:metal ion binding"/>
    <property type="evidence" value="ECO:0007669"/>
    <property type="project" value="UniProtKB-KW"/>
</dbReference>
<keyword evidence="5" id="KW-0325">Glycoprotein</keyword>
<feature type="domain" description="ADAMTS cysteine-rich" evidence="6">
    <location>
        <begin position="307"/>
        <end position="368"/>
    </location>
</feature>
<gene>
    <name evidence="7" type="ORF">MEDL_53763</name>
</gene>
<dbReference type="GO" id="GO:0008237">
    <property type="term" value="F:metallopeptidase activity"/>
    <property type="evidence" value="ECO:0007669"/>
    <property type="project" value="InterPro"/>
</dbReference>
<evidence type="ECO:0000256" key="2">
    <source>
        <dbReference type="ARBA" id="ARBA00022801"/>
    </source>
</evidence>
<evidence type="ECO:0000256" key="4">
    <source>
        <dbReference type="ARBA" id="ARBA00023157"/>
    </source>
</evidence>
<dbReference type="InterPro" id="IPR024079">
    <property type="entry name" value="MetalloPept_cat_dom_sf"/>
</dbReference>
<name>A0A8S3UFY3_MYTED</name>
<dbReference type="Proteomes" id="UP000683360">
    <property type="component" value="Unassembled WGS sequence"/>
</dbReference>
<protein>
    <recommendedName>
        <fullName evidence="6">ADAMTS cysteine-rich domain-containing protein</fullName>
    </recommendedName>
</protein>
<keyword evidence="4" id="KW-1015">Disulfide bond</keyword>
<evidence type="ECO:0000313" key="8">
    <source>
        <dbReference type="Proteomes" id="UP000683360"/>
    </source>
</evidence>
<keyword evidence="3" id="KW-0862">Zinc</keyword>
<dbReference type="SUPFAM" id="SSF55486">
    <property type="entry name" value="Metalloproteases ('zincins'), catalytic domain"/>
    <property type="match status" value="1"/>
</dbReference>
<accession>A0A8S3UFY3</accession>
<proteinExistence type="predicted"/>
<dbReference type="Gene3D" id="3.40.1620.60">
    <property type="match status" value="3"/>
</dbReference>
<dbReference type="Gene3D" id="3.40.390.10">
    <property type="entry name" value="Collagenase (Catalytic Domain)"/>
    <property type="match status" value="2"/>
</dbReference>
<dbReference type="AlphaFoldDB" id="A0A8S3UFY3"/>
<evidence type="ECO:0000256" key="1">
    <source>
        <dbReference type="ARBA" id="ARBA00022723"/>
    </source>
</evidence>
<keyword evidence="2" id="KW-0378">Hydrolase</keyword>
<comment type="caution">
    <text evidence="7">The sequence shown here is derived from an EMBL/GenBank/DDBJ whole genome shotgun (WGS) entry which is preliminary data.</text>
</comment>
<feature type="domain" description="ADAMTS cysteine-rich" evidence="6">
    <location>
        <begin position="393"/>
        <end position="462"/>
    </location>
</feature>
<evidence type="ECO:0000256" key="3">
    <source>
        <dbReference type="ARBA" id="ARBA00022833"/>
    </source>
</evidence>
<organism evidence="7 8">
    <name type="scientific">Mytilus edulis</name>
    <name type="common">Blue mussel</name>
    <dbReference type="NCBI Taxonomy" id="6550"/>
    <lineage>
        <taxon>Eukaryota</taxon>
        <taxon>Metazoa</taxon>
        <taxon>Spiralia</taxon>
        <taxon>Lophotrochozoa</taxon>
        <taxon>Mollusca</taxon>
        <taxon>Bivalvia</taxon>
        <taxon>Autobranchia</taxon>
        <taxon>Pteriomorphia</taxon>
        <taxon>Mytilida</taxon>
        <taxon>Mytiloidea</taxon>
        <taxon>Mytilidae</taxon>
        <taxon>Mytilinae</taxon>
        <taxon>Mytilus</taxon>
    </lineage>
</organism>
<reference evidence="7" key="1">
    <citation type="submission" date="2021-03" db="EMBL/GenBank/DDBJ databases">
        <authorList>
            <person name="Bekaert M."/>
        </authorList>
    </citation>
    <scope>NUCLEOTIDE SEQUENCE</scope>
</reference>
<feature type="domain" description="ADAMTS cysteine-rich" evidence="6">
    <location>
        <begin position="473"/>
        <end position="543"/>
    </location>
</feature>
<dbReference type="EMBL" id="CAJPWZ010002590">
    <property type="protein sequence ID" value="CAG2241540.1"/>
    <property type="molecule type" value="Genomic_DNA"/>
</dbReference>
<keyword evidence="1" id="KW-0479">Metal-binding</keyword>
<keyword evidence="8" id="KW-1185">Reference proteome</keyword>
<evidence type="ECO:0000256" key="5">
    <source>
        <dbReference type="ARBA" id="ARBA00023180"/>
    </source>
</evidence>
<dbReference type="Pfam" id="PF17771">
    <property type="entry name" value="ADAMTS_CR_2"/>
    <property type="match status" value="3"/>
</dbReference>
<evidence type="ECO:0000313" key="7">
    <source>
        <dbReference type="EMBL" id="CAG2241540.1"/>
    </source>
</evidence>
<sequence length="641" mass="71222">MRSYDKLINFYQDRRNGASFAVQFVHNHSLNMFGSFIRNGEGYFLQSADTNGSINNREMHKFEIIKQKNKPLLFDDGQMTGDNFQRNLRKSSRHRRATGTYQIELLMVCDYTVYNFWYTQSTKLTVTEKVNEAISSIRQYYAFVVNGMDAVYKNIQTSSYTISVLFSSLIISKTPNDASWTETVQKIDTPRNSVNASVSLDKFKTWIKTKVSTLPVHDHAMLFSNLSSQHDGKGNNCHESDGYVMAAARKVHLGATATHPWIFSNCSTNYFTSKLDSLDSQNKNCMKTLGPNIDPTALAKYDKLYGGQAFDADVQCKLTHGNSSSVCKSLFKGNYTTICDRMYCRDPTDSSKCIPSKAWDRTVCGHKRDPANPKSCNEAVAEEGTSVWQQKAGQLYDPDTQCKHIYGNSSDLCRGIYKGNLTYICGKLYCRDPANPKSCHEAVAEEGTQCGNKKWCVDGACTFDTKAPESNAGMLYDPDTQCRHIYGNSSELSRWSYKGDFTSICGELNCKNPKDPTSYIQTEAAEERTQCGNKKWCVDGACTFDSKAPSGIDNCLFGDEKSNVFSNGWSCAKMVQVAPNNCPAVPIKCCASCAHPTTTTPSSTIQSPTTITTPTTTRIPTTTTFSTTITTPSTSKIPTTT</sequence>